<evidence type="ECO:0000256" key="2">
    <source>
        <dbReference type="ARBA" id="ARBA00022692"/>
    </source>
</evidence>
<dbReference type="EMBL" id="JAHGAV010003047">
    <property type="protein sequence ID" value="KAG6921000.1"/>
    <property type="molecule type" value="Genomic_DNA"/>
</dbReference>
<dbReference type="GO" id="GO:0016020">
    <property type="term" value="C:membrane"/>
    <property type="evidence" value="ECO:0007669"/>
    <property type="project" value="UniProtKB-SubCell"/>
</dbReference>
<evidence type="ECO:0000313" key="7">
    <source>
        <dbReference type="Proteomes" id="UP000765507"/>
    </source>
</evidence>
<dbReference type="OrthoDB" id="10071849at2759"/>
<sequence>MLYPTVSRQITQILTGIVQVALGIILTLVKDHVLIAIQVGTPFWTGILVSPSGGGCGVCA</sequence>
<proteinExistence type="predicted"/>
<evidence type="ECO:0000256" key="1">
    <source>
        <dbReference type="ARBA" id="ARBA00004141"/>
    </source>
</evidence>
<keyword evidence="7" id="KW-1185">Reference proteome</keyword>
<dbReference type="InterPro" id="IPR007237">
    <property type="entry name" value="CD20-like"/>
</dbReference>
<evidence type="ECO:0000256" key="5">
    <source>
        <dbReference type="SAM" id="Phobius"/>
    </source>
</evidence>
<evidence type="ECO:0000256" key="4">
    <source>
        <dbReference type="ARBA" id="ARBA00023136"/>
    </source>
</evidence>
<comment type="caution">
    <text evidence="6">The sequence shown here is derived from an EMBL/GenBank/DDBJ whole genome shotgun (WGS) entry which is preliminary data.</text>
</comment>
<gene>
    <name evidence="6" type="ORF">G0U57_011579</name>
</gene>
<feature type="transmembrane region" description="Helical" evidence="5">
    <location>
        <begin position="12"/>
        <end position="29"/>
    </location>
</feature>
<comment type="subcellular location">
    <subcellularLocation>
        <location evidence="1">Membrane</location>
        <topology evidence="1">Multi-pass membrane protein</topology>
    </subcellularLocation>
</comment>
<keyword evidence="2 5" id="KW-0812">Transmembrane</keyword>
<keyword evidence="4 5" id="KW-0472">Membrane</keyword>
<name>A0A8T1RWN4_CHESE</name>
<dbReference type="AlphaFoldDB" id="A0A8T1RWN4"/>
<keyword evidence="3 5" id="KW-1133">Transmembrane helix</keyword>
<dbReference type="Pfam" id="PF04103">
    <property type="entry name" value="CD20"/>
    <property type="match status" value="1"/>
</dbReference>
<evidence type="ECO:0000256" key="3">
    <source>
        <dbReference type="ARBA" id="ARBA00022989"/>
    </source>
</evidence>
<dbReference type="Proteomes" id="UP000765507">
    <property type="component" value="Unassembled WGS sequence"/>
</dbReference>
<organism evidence="6 7">
    <name type="scientific">Chelydra serpentina</name>
    <name type="common">Snapping turtle</name>
    <name type="synonym">Testudo serpentina</name>
    <dbReference type="NCBI Taxonomy" id="8475"/>
    <lineage>
        <taxon>Eukaryota</taxon>
        <taxon>Metazoa</taxon>
        <taxon>Chordata</taxon>
        <taxon>Craniata</taxon>
        <taxon>Vertebrata</taxon>
        <taxon>Euteleostomi</taxon>
        <taxon>Archelosauria</taxon>
        <taxon>Testudinata</taxon>
        <taxon>Testudines</taxon>
        <taxon>Cryptodira</taxon>
        <taxon>Durocryptodira</taxon>
        <taxon>Americhelydia</taxon>
        <taxon>Chelydroidea</taxon>
        <taxon>Chelydridae</taxon>
        <taxon>Chelydra</taxon>
    </lineage>
</organism>
<reference evidence="6 7" key="1">
    <citation type="journal article" date="2020" name="G3 (Bethesda)">
        <title>Draft Genome of the Common Snapping Turtle, Chelydra serpentina, a Model for Phenotypic Plasticity in Reptiles.</title>
        <authorList>
            <person name="Das D."/>
            <person name="Singh S.K."/>
            <person name="Bierstedt J."/>
            <person name="Erickson A."/>
            <person name="Galli G.L.J."/>
            <person name="Crossley D.A. 2nd"/>
            <person name="Rhen T."/>
        </authorList>
    </citation>
    <scope>NUCLEOTIDE SEQUENCE [LARGE SCALE GENOMIC DNA]</scope>
    <source>
        <strain evidence="6">KW</strain>
    </source>
</reference>
<protein>
    <submittedName>
        <fullName evidence="6">Membrane-spanning 4-domains subfamily A member 15-like</fullName>
    </submittedName>
</protein>
<accession>A0A8T1RWN4</accession>
<evidence type="ECO:0000313" key="6">
    <source>
        <dbReference type="EMBL" id="KAG6921000.1"/>
    </source>
</evidence>